<dbReference type="RefSeq" id="WP_191815005.1">
    <property type="nucleotide sequence ID" value="NZ_JACSQT010000006.1"/>
</dbReference>
<evidence type="ECO:0000313" key="3">
    <source>
        <dbReference type="EMBL" id="MBD7938136.1"/>
    </source>
</evidence>
<dbReference type="InterPro" id="IPR012340">
    <property type="entry name" value="NA-bd_OB-fold"/>
</dbReference>
<evidence type="ECO:0000313" key="4">
    <source>
        <dbReference type="Proteomes" id="UP000657931"/>
    </source>
</evidence>
<feature type="transmembrane region" description="Helical" evidence="1">
    <location>
        <begin position="12"/>
        <end position="30"/>
    </location>
</feature>
<reference evidence="3 4" key="1">
    <citation type="submission" date="2020-08" db="EMBL/GenBank/DDBJ databases">
        <title>A Genomic Blueprint of the Chicken Gut Microbiome.</title>
        <authorList>
            <person name="Gilroy R."/>
            <person name="Ravi A."/>
            <person name="Getino M."/>
            <person name="Pursley I."/>
            <person name="Horton D.L."/>
            <person name="Alikhan N.-F."/>
            <person name="Baker D."/>
            <person name="Gharbi K."/>
            <person name="Hall N."/>
            <person name="Watson M."/>
            <person name="Adriaenssens E.M."/>
            <person name="Foster-Nyarko E."/>
            <person name="Jarju S."/>
            <person name="Secka A."/>
            <person name="Antonio M."/>
            <person name="Oren A."/>
            <person name="Chaudhuri R."/>
            <person name="La Ragione R.M."/>
            <person name="Hildebrand F."/>
            <person name="Pallen M.J."/>
        </authorList>
    </citation>
    <scope>NUCLEOTIDE SEQUENCE [LARGE SCALE GENOMIC DNA]</scope>
    <source>
        <strain evidence="3 4">Sa5YUA1</strain>
    </source>
</reference>
<dbReference type="Gene3D" id="2.40.50.140">
    <property type="entry name" value="Nucleic acid-binding proteins"/>
    <property type="match status" value="1"/>
</dbReference>
<comment type="caution">
    <text evidence="3">The sequence shown here is derived from an EMBL/GenBank/DDBJ whole genome shotgun (WGS) entry which is preliminary data.</text>
</comment>
<keyword evidence="1" id="KW-1133">Transmembrane helix</keyword>
<proteinExistence type="predicted"/>
<gene>
    <name evidence="3" type="ORF">H9655_13975</name>
</gene>
<evidence type="ECO:0000256" key="1">
    <source>
        <dbReference type="SAM" id="Phobius"/>
    </source>
</evidence>
<name>A0ABR8QRG6_9BACI</name>
<dbReference type="Pfam" id="PF25842">
    <property type="entry name" value="NfeD_TM"/>
    <property type="match status" value="1"/>
</dbReference>
<dbReference type="EMBL" id="JACSQT010000006">
    <property type="protein sequence ID" value="MBD7938136.1"/>
    <property type="molecule type" value="Genomic_DNA"/>
</dbReference>
<keyword evidence="1" id="KW-0472">Membrane</keyword>
<organism evidence="3 4">
    <name type="scientific">Cytobacillus stercorigallinarum</name>
    <dbReference type="NCBI Taxonomy" id="2762240"/>
    <lineage>
        <taxon>Bacteria</taxon>
        <taxon>Bacillati</taxon>
        <taxon>Bacillota</taxon>
        <taxon>Bacilli</taxon>
        <taxon>Bacillales</taxon>
        <taxon>Bacillaceae</taxon>
        <taxon>Cytobacillus</taxon>
    </lineage>
</organism>
<feature type="transmembrane region" description="Helical" evidence="1">
    <location>
        <begin position="42"/>
        <end position="61"/>
    </location>
</feature>
<evidence type="ECO:0000259" key="2">
    <source>
        <dbReference type="Pfam" id="PF25842"/>
    </source>
</evidence>
<sequence>MEVFNLSIETLYLYALVISGVLIILLFFFGDALGGIEEASPFLNPILILAFIVFLSASGYLLEVLTTMNSIPIALISIIIAFIFSVLLNVFILVPMSSAEESLVYSEDSLRGRVGVIIIPIPEKGYGEVLIESYSGRISKTAESLNGKAIADGEKVLVIEVKESRVIVTTHDQI</sequence>
<protein>
    <recommendedName>
        <fullName evidence="2">Membrane protein NfeD2 N-terminal transmembrane domain-containing protein</fullName>
    </recommendedName>
</protein>
<dbReference type="Proteomes" id="UP000657931">
    <property type="component" value="Unassembled WGS sequence"/>
</dbReference>
<accession>A0ABR8QRG6</accession>
<feature type="transmembrane region" description="Helical" evidence="1">
    <location>
        <begin position="73"/>
        <end position="94"/>
    </location>
</feature>
<keyword evidence="4" id="KW-1185">Reference proteome</keyword>
<dbReference type="InterPro" id="IPR058653">
    <property type="entry name" value="NfeD2_TM"/>
</dbReference>
<keyword evidence="1" id="KW-0812">Transmembrane</keyword>
<feature type="domain" description="Membrane protein NfeD2 N-terminal transmembrane" evidence="2">
    <location>
        <begin position="1"/>
        <end position="101"/>
    </location>
</feature>